<accession>A0ABU3VI08</accession>
<dbReference type="RefSeq" id="WP_316779826.1">
    <property type="nucleotide sequence ID" value="NZ_JASMWN010000017.1"/>
</dbReference>
<dbReference type="Pfam" id="PF13717">
    <property type="entry name" value="Zn_ribbon_4"/>
    <property type="match status" value="1"/>
</dbReference>
<dbReference type="EMBL" id="JASMWN010000017">
    <property type="protein sequence ID" value="MDU9005826.1"/>
    <property type="molecule type" value="Genomic_DNA"/>
</dbReference>
<sequence>MRLTCPNCGAQYEVPDKVIPPQGRDVQCSNCDKSWFFEHPDPLVREDPDLRVAAASFLDDDPADAGQMPQAAPRRKLDPNVSEILKQEAEREARLRSREIAEAEGTKTAPEADAADSARKARARMAHMRGEELAEPASESGPVRQRGVLPDIEEINSTLRTTDDATYQEFMQEKPTRNAGFLRGIALTVLLAAILVLAYVNARTITEAVPQAAPYVKVYVAKIDEGRVWLAGLINGYMPNDSEPLE</sequence>
<feature type="transmembrane region" description="Helical" evidence="2">
    <location>
        <begin position="180"/>
        <end position="200"/>
    </location>
</feature>
<dbReference type="InterPro" id="IPR011723">
    <property type="entry name" value="Znf/thioredoxin_put"/>
</dbReference>
<evidence type="ECO:0000313" key="5">
    <source>
        <dbReference type="Proteomes" id="UP001255416"/>
    </source>
</evidence>
<feature type="domain" description="Zinc finger/thioredoxin putative" evidence="3">
    <location>
        <begin position="1"/>
        <end position="36"/>
    </location>
</feature>
<evidence type="ECO:0000256" key="1">
    <source>
        <dbReference type="SAM" id="MobiDB-lite"/>
    </source>
</evidence>
<name>A0ABU3VI08_9RHOB</name>
<feature type="region of interest" description="Disordered" evidence="1">
    <location>
        <begin position="100"/>
        <end position="144"/>
    </location>
</feature>
<keyword evidence="2" id="KW-0812">Transmembrane</keyword>
<evidence type="ECO:0000259" key="3">
    <source>
        <dbReference type="Pfam" id="PF13717"/>
    </source>
</evidence>
<gene>
    <name evidence="4" type="ORF">QO231_18500</name>
</gene>
<reference evidence="5" key="1">
    <citation type="submission" date="2023-05" db="EMBL/GenBank/DDBJ databases">
        <title>Sedimentitalea sp. nov. JM2-8.</title>
        <authorList>
            <person name="Huang J."/>
        </authorList>
    </citation>
    <scope>NUCLEOTIDE SEQUENCE [LARGE SCALE GENOMIC DNA]</scope>
    <source>
        <strain evidence="5">KHS03</strain>
    </source>
</reference>
<keyword evidence="2" id="KW-0472">Membrane</keyword>
<proteinExistence type="predicted"/>
<comment type="caution">
    <text evidence="4">The sequence shown here is derived from an EMBL/GenBank/DDBJ whole genome shotgun (WGS) entry which is preliminary data.</text>
</comment>
<organism evidence="4 5">
    <name type="scientific">Sedimentitalea todarodis</name>
    <dbReference type="NCBI Taxonomy" id="1631240"/>
    <lineage>
        <taxon>Bacteria</taxon>
        <taxon>Pseudomonadati</taxon>
        <taxon>Pseudomonadota</taxon>
        <taxon>Alphaproteobacteria</taxon>
        <taxon>Rhodobacterales</taxon>
        <taxon>Paracoccaceae</taxon>
        <taxon>Sedimentitalea</taxon>
    </lineage>
</organism>
<dbReference type="Proteomes" id="UP001255416">
    <property type="component" value="Unassembled WGS sequence"/>
</dbReference>
<keyword evidence="2" id="KW-1133">Transmembrane helix</keyword>
<evidence type="ECO:0000256" key="2">
    <source>
        <dbReference type="SAM" id="Phobius"/>
    </source>
</evidence>
<keyword evidence="5" id="KW-1185">Reference proteome</keyword>
<protein>
    <submittedName>
        <fullName evidence="4">Zinc-ribbon domain-containing protein</fullName>
    </submittedName>
</protein>
<dbReference type="NCBIfam" id="TIGR02098">
    <property type="entry name" value="MJ0042_CXXC"/>
    <property type="match status" value="1"/>
</dbReference>
<evidence type="ECO:0000313" key="4">
    <source>
        <dbReference type="EMBL" id="MDU9005826.1"/>
    </source>
</evidence>